<protein>
    <submittedName>
        <fullName evidence="1">Uncharacterized protein</fullName>
    </submittedName>
</protein>
<dbReference type="AlphaFoldDB" id="A0A5E8CJT8"/>
<proteinExistence type="predicted"/>
<sequence length="563" mass="65318">MSNILDQLKPLFAGAYSNLVYNDNRNKLLSHFLLKINPLNFVQGFNNQDPNLTPLKFNEFMIVKNYELNTVPSDAEPNDIHPEIYSFFEDMANYHKVLNKNKESISKNIHQKNLHDFLQNIESFESKSQAIYESILNLVKISDNSVYQIKNIVGLKNLDEYRINIKTLQSGKLIFLNIIPKIGNWSTKIWIDKNKSVLSSINYFVELYQNVYDQLLEIPSYQAPRTTLYFSLNLSQYLLSLIPSGNPIVNTTSQISLPPKCSTINSSKSCNDYVKDCLKGVNLEECEVFFKSKGFWDQSQIEIQDISPEVALKTLISFKFIQTKVFDRTANRELLKVESLNQWLRRLPELIASEDIQSTIRNNTKLKAYLGGIIKLVNKNPNLMNDYSGPVDESLNNDPEHFDATKLAKSGIKVKYLTTDNFHRHIDYVTKSVKNSQRGGALKYKTATDLLEYKTYFENYNSYKFRELFKHLKIKLRGYKKDIKYNDWTAINALIIDLYNSETEIFNIIKLLEAYSSITNVYDLEKESVSLDEMQESVEKEVKIKKKKEDTILKFLKKIAKQI</sequence>
<dbReference type="EMBL" id="CABVLZ010000002">
    <property type="protein sequence ID" value="VVU94899.1"/>
    <property type="molecule type" value="Genomic_DNA"/>
</dbReference>
<name>A0A5E8CJT8_9ZZZZ</name>
<evidence type="ECO:0000313" key="1">
    <source>
        <dbReference type="EMBL" id="VVU94899.1"/>
    </source>
</evidence>
<gene>
    <name evidence="1" type="ORF">CPAV1605_624</name>
</gene>
<organism evidence="1">
    <name type="scientific">seawater metagenome</name>
    <dbReference type="NCBI Taxonomy" id="1561972"/>
    <lineage>
        <taxon>unclassified sequences</taxon>
        <taxon>metagenomes</taxon>
        <taxon>ecological metagenomes</taxon>
    </lineage>
</organism>
<reference evidence="1" key="1">
    <citation type="submission" date="2019-09" db="EMBL/GenBank/DDBJ databases">
        <authorList>
            <person name="Needham M D."/>
        </authorList>
    </citation>
    <scope>NUCLEOTIDE SEQUENCE</scope>
</reference>
<accession>A0A5E8CJT8</accession>